<dbReference type="Gene3D" id="2.60.40.2070">
    <property type="match status" value="1"/>
</dbReference>
<dbReference type="SUPFAM" id="SSF141729">
    <property type="entry name" value="FimD N-terminal domain-like"/>
    <property type="match status" value="1"/>
</dbReference>
<keyword evidence="6" id="KW-0732">Signal</keyword>
<dbReference type="Gene3D" id="3.10.20.410">
    <property type="match status" value="1"/>
</dbReference>
<evidence type="ECO:0000256" key="9">
    <source>
        <dbReference type="RuleBase" id="RU003884"/>
    </source>
</evidence>
<dbReference type="PANTHER" id="PTHR30451">
    <property type="entry name" value="OUTER MEMBRANE USHER PROTEIN"/>
    <property type="match status" value="1"/>
</dbReference>
<dbReference type="Proteomes" id="UP000319812">
    <property type="component" value="Unassembled WGS sequence"/>
</dbReference>
<dbReference type="InterPro" id="IPR042186">
    <property type="entry name" value="FimD_plug_dom"/>
</dbReference>
<dbReference type="Pfam" id="PF13953">
    <property type="entry name" value="PapC_C"/>
    <property type="match status" value="1"/>
</dbReference>
<dbReference type="InterPro" id="IPR025885">
    <property type="entry name" value="PapC_N"/>
</dbReference>
<name>A0A4Y4F735_9GAMM</name>
<dbReference type="GO" id="GO:0009297">
    <property type="term" value="P:pilus assembly"/>
    <property type="evidence" value="ECO:0007669"/>
    <property type="project" value="InterPro"/>
</dbReference>
<dbReference type="EMBL" id="BJOC01000043">
    <property type="protein sequence ID" value="GED23654.1"/>
    <property type="molecule type" value="Genomic_DNA"/>
</dbReference>
<dbReference type="GO" id="GO:0015473">
    <property type="term" value="F:fimbrial usher porin activity"/>
    <property type="evidence" value="ECO:0007669"/>
    <property type="project" value="InterPro"/>
</dbReference>
<sequence length="780" mass="84356">MAGDYSLDVYVNDSWQGRQQFTFSGGEEGGDAHTCFTLEDLSGLGVKTAKLDVGDETSSEDCRRLGDWISQASVQVDTSKLRLDLSIPQSYMHRQARGYTDPSLWEPGINAGFLNYNFNARHSETDQAGGSTSATDTAYLSLNAGLNLGAWQFRHRSTVSRVDDQDTNLDAQDTFVRRPLPSLKSELLLGDSYTSGGIYDAVGFRGVNLSSDSRMLPDSLQGYAPTVRGTAQTNATVEIRQNGQLIYQTSVAPGPFVIDDLYPTSYGGDLEVSVIEADGTEQNFIVPFASVPAMLRPGSKRYNVTAGQVRSASSDQEPWFTRGTYRYGINNSLTGYSGVTVSEAYQSFVGGLALSTPVGAFSADVTHARSYFESFDDVQGESYKFTYSKRLADLGTNFTLAAFRYSTSGFLNLESSLNARDFEETGGNFDDLRRLKSQFRLTLDQRLSEGWGSLYFTGSTRNFWDAQGEVTQYQLGYNNRYKMLNYGLNIGKSENERGESDTTLTLSLSMPLDNIPGSPSLRTSTSTLNGEYDSSRIGLAGNAGEDGNVTYNLSVSNDAEGGSTGQFSGQYSSPYASFRGSYSQGDDFRQFGFGVTGSMVAHSGGVTLTPQRGETMVLVEAPEAKGARVTNSVGVRVDGDGYAVVPYVTPYRLNSVQLDPNGMSSDVGLLTSSKKVAPYAGAIAKLSFKTETGQAILIKAHNSSGEPLPFGADVYNAQQEPVGFVAQGGSIYLRTEKKQGTLTVDQGDESSCTLSYQVPEAPETEEDSSSAITHLEARCE</sequence>
<dbReference type="InterPro" id="IPR000015">
    <property type="entry name" value="Fimb_usher"/>
</dbReference>
<dbReference type="InterPro" id="IPR043142">
    <property type="entry name" value="PapC-like_C_sf"/>
</dbReference>
<comment type="subcellular location">
    <subcellularLocation>
        <location evidence="1 9">Cell outer membrane</location>
        <topology evidence="1 9">Multi-pass membrane protein</topology>
    </subcellularLocation>
</comment>
<comment type="caution">
    <text evidence="13">The sequence shown here is derived from an EMBL/GenBank/DDBJ whole genome shotgun (WGS) entry which is preliminary data.</text>
</comment>
<dbReference type="InterPro" id="IPR037224">
    <property type="entry name" value="PapC_N_sf"/>
</dbReference>
<evidence type="ECO:0000256" key="3">
    <source>
        <dbReference type="ARBA" id="ARBA00022448"/>
    </source>
</evidence>
<evidence type="ECO:0000256" key="2">
    <source>
        <dbReference type="ARBA" id="ARBA00008064"/>
    </source>
</evidence>
<evidence type="ECO:0000256" key="1">
    <source>
        <dbReference type="ARBA" id="ARBA00004571"/>
    </source>
</evidence>
<feature type="domain" description="PapC N-terminal" evidence="12">
    <location>
        <begin position="1"/>
        <end position="120"/>
    </location>
</feature>
<dbReference type="Gene3D" id="2.60.40.3110">
    <property type="match status" value="1"/>
</dbReference>
<dbReference type="Pfam" id="PF00577">
    <property type="entry name" value="Usher"/>
    <property type="match status" value="1"/>
</dbReference>
<dbReference type="GO" id="GO:0009279">
    <property type="term" value="C:cell outer membrane"/>
    <property type="evidence" value="ECO:0007669"/>
    <property type="project" value="UniProtKB-SubCell"/>
</dbReference>
<feature type="region of interest" description="Disordered" evidence="10">
    <location>
        <begin position="757"/>
        <end position="780"/>
    </location>
</feature>
<evidence type="ECO:0000259" key="11">
    <source>
        <dbReference type="Pfam" id="PF13953"/>
    </source>
</evidence>
<dbReference type="InterPro" id="IPR018030">
    <property type="entry name" value="Fimbrial_membr_usher_CS"/>
</dbReference>
<evidence type="ECO:0000256" key="8">
    <source>
        <dbReference type="ARBA" id="ARBA00023237"/>
    </source>
</evidence>
<evidence type="ECO:0000313" key="14">
    <source>
        <dbReference type="Proteomes" id="UP000319812"/>
    </source>
</evidence>
<accession>A0A4Y4F735</accession>
<dbReference type="FunFam" id="2.60.40.2610:FF:000001">
    <property type="entry name" value="Outer membrane fimbrial usher protein"/>
    <property type="match status" value="1"/>
</dbReference>
<evidence type="ECO:0000256" key="5">
    <source>
        <dbReference type="ARBA" id="ARBA00022692"/>
    </source>
</evidence>
<evidence type="ECO:0000256" key="4">
    <source>
        <dbReference type="ARBA" id="ARBA00022452"/>
    </source>
</evidence>
<keyword evidence="4" id="KW-1134">Transmembrane beta strand</keyword>
<gene>
    <name evidence="13" type="primary">mrkC</name>
    <name evidence="13" type="ORF">HHA01_26310</name>
</gene>
<organism evidence="13 14">
    <name type="scientific">Halomonas halmophila</name>
    <dbReference type="NCBI Taxonomy" id="252"/>
    <lineage>
        <taxon>Bacteria</taxon>
        <taxon>Pseudomonadati</taxon>
        <taxon>Pseudomonadota</taxon>
        <taxon>Gammaproteobacteria</taxon>
        <taxon>Oceanospirillales</taxon>
        <taxon>Halomonadaceae</taxon>
        <taxon>Halomonas</taxon>
    </lineage>
</organism>
<keyword evidence="9" id="KW-1029">Fimbrium biogenesis</keyword>
<dbReference type="FunFam" id="2.60.40.3110:FF:000001">
    <property type="entry name" value="Putative fimbrial outer membrane usher"/>
    <property type="match status" value="1"/>
</dbReference>
<evidence type="ECO:0000256" key="7">
    <source>
        <dbReference type="ARBA" id="ARBA00023136"/>
    </source>
</evidence>
<proteinExistence type="inferred from homology"/>
<evidence type="ECO:0000256" key="6">
    <source>
        <dbReference type="ARBA" id="ARBA00022729"/>
    </source>
</evidence>
<evidence type="ECO:0000259" key="12">
    <source>
        <dbReference type="Pfam" id="PF13954"/>
    </source>
</evidence>
<keyword evidence="3 9" id="KW-0813">Transport</keyword>
<keyword evidence="7 9" id="KW-0472">Membrane</keyword>
<comment type="similarity">
    <text evidence="2 9">Belongs to the fimbrial export usher family.</text>
</comment>
<dbReference type="AlphaFoldDB" id="A0A4Y4F735"/>
<keyword evidence="14" id="KW-1185">Reference proteome</keyword>
<dbReference type="InterPro" id="IPR025949">
    <property type="entry name" value="PapC-like_C"/>
</dbReference>
<evidence type="ECO:0000313" key="13">
    <source>
        <dbReference type="EMBL" id="GED23654.1"/>
    </source>
</evidence>
<dbReference type="Pfam" id="PF13954">
    <property type="entry name" value="PapC_N"/>
    <property type="match status" value="1"/>
</dbReference>
<feature type="domain" description="PapC-like C-terminal" evidence="11">
    <location>
        <begin position="697"/>
        <end position="760"/>
    </location>
</feature>
<dbReference type="Gene3D" id="2.60.40.2610">
    <property type="entry name" value="Outer membrane usher protein FimD, plug domain"/>
    <property type="match status" value="1"/>
</dbReference>
<reference evidence="13 14" key="1">
    <citation type="submission" date="2019-06" db="EMBL/GenBank/DDBJ databases">
        <title>Whole genome shotgun sequence of Halomonas halmophila NBRC 15537.</title>
        <authorList>
            <person name="Hosoyama A."/>
            <person name="Uohara A."/>
            <person name="Ohji S."/>
            <person name="Ichikawa N."/>
        </authorList>
    </citation>
    <scope>NUCLEOTIDE SEQUENCE [LARGE SCALE GENOMIC DNA]</scope>
    <source>
        <strain evidence="13 14">NBRC 15537</strain>
    </source>
</reference>
<keyword evidence="5 9" id="KW-0812">Transmembrane</keyword>
<protein>
    <submittedName>
        <fullName evidence="13">Outer membrane usher protein</fullName>
    </submittedName>
</protein>
<dbReference type="PANTHER" id="PTHR30451:SF20">
    <property type="entry name" value="FIMBRIAE USHER"/>
    <property type="match status" value="1"/>
</dbReference>
<keyword evidence="8 9" id="KW-0998">Cell outer membrane</keyword>
<dbReference type="PROSITE" id="PS01151">
    <property type="entry name" value="FIMBRIAL_USHER"/>
    <property type="match status" value="1"/>
</dbReference>
<evidence type="ECO:0000256" key="10">
    <source>
        <dbReference type="SAM" id="MobiDB-lite"/>
    </source>
</evidence>